<keyword evidence="2" id="KW-1185">Reference proteome</keyword>
<name>A0AAW2FZK6_9HYME</name>
<evidence type="ECO:0000313" key="1">
    <source>
        <dbReference type="EMBL" id="KAL0120833.1"/>
    </source>
</evidence>
<proteinExistence type="predicted"/>
<protein>
    <submittedName>
        <fullName evidence="1">Uncharacterized protein</fullName>
    </submittedName>
</protein>
<comment type="caution">
    <text evidence="1">The sequence shown here is derived from an EMBL/GenBank/DDBJ whole genome shotgun (WGS) entry which is preliminary data.</text>
</comment>
<accession>A0AAW2FZK6</accession>
<organism evidence="1 2">
    <name type="scientific">Cardiocondyla obscurior</name>
    <dbReference type="NCBI Taxonomy" id="286306"/>
    <lineage>
        <taxon>Eukaryota</taxon>
        <taxon>Metazoa</taxon>
        <taxon>Ecdysozoa</taxon>
        <taxon>Arthropoda</taxon>
        <taxon>Hexapoda</taxon>
        <taxon>Insecta</taxon>
        <taxon>Pterygota</taxon>
        <taxon>Neoptera</taxon>
        <taxon>Endopterygota</taxon>
        <taxon>Hymenoptera</taxon>
        <taxon>Apocrita</taxon>
        <taxon>Aculeata</taxon>
        <taxon>Formicoidea</taxon>
        <taxon>Formicidae</taxon>
        <taxon>Myrmicinae</taxon>
        <taxon>Cardiocondyla</taxon>
    </lineage>
</organism>
<dbReference type="Proteomes" id="UP001430953">
    <property type="component" value="Unassembled WGS sequence"/>
</dbReference>
<gene>
    <name evidence="1" type="ORF">PUN28_008481</name>
</gene>
<reference evidence="1 2" key="1">
    <citation type="submission" date="2023-03" db="EMBL/GenBank/DDBJ databases">
        <title>High recombination rates correlate with genetic variation in Cardiocondyla obscurior ants.</title>
        <authorList>
            <person name="Errbii M."/>
        </authorList>
    </citation>
    <scope>NUCLEOTIDE SEQUENCE [LARGE SCALE GENOMIC DNA]</scope>
    <source>
        <strain evidence="1">Alpha-2009</strain>
        <tissue evidence="1">Whole body</tissue>
    </source>
</reference>
<evidence type="ECO:0000313" key="2">
    <source>
        <dbReference type="Proteomes" id="UP001430953"/>
    </source>
</evidence>
<dbReference type="AlphaFoldDB" id="A0AAW2FZK6"/>
<sequence>MTHCKYESIHRSAFIKPGARLLYTPPHINHAYAFAKILNAKSQKAIAIVRLPRYFHQRARGRASLIHSCARNPDKCVRPPRLSFSIYYPITIHISATGHETRSVSPIAVSPSSLGNYARVLSARLIFRSRGDRKHFPPSLLIKLRSKYFSNFNYNSILNNNNK</sequence>
<dbReference type="EMBL" id="JADYXP020000007">
    <property type="protein sequence ID" value="KAL0120833.1"/>
    <property type="molecule type" value="Genomic_DNA"/>
</dbReference>